<evidence type="ECO:0000313" key="3">
    <source>
        <dbReference type="Proteomes" id="UP001148838"/>
    </source>
</evidence>
<evidence type="ECO:0000313" key="2">
    <source>
        <dbReference type="EMBL" id="KAJ4441544.1"/>
    </source>
</evidence>
<keyword evidence="3" id="KW-1185">Reference proteome</keyword>
<dbReference type="InterPro" id="IPR011009">
    <property type="entry name" value="Kinase-like_dom_sf"/>
</dbReference>
<dbReference type="Pfam" id="PF02958">
    <property type="entry name" value="EcKL"/>
    <property type="match status" value="1"/>
</dbReference>
<dbReference type="Proteomes" id="UP001148838">
    <property type="component" value="Unassembled WGS sequence"/>
</dbReference>
<dbReference type="PANTHER" id="PTHR11012:SF4">
    <property type="entry name" value="LD42035P"/>
    <property type="match status" value="1"/>
</dbReference>
<gene>
    <name evidence="2" type="ORF">ANN_11400</name>
</gene>
<organism evidence="2 3">
    <name type="scientific">Periplaneta americana</name>
    <name type="common">American cockroach</name>
    <name type="synonym">Blatta americana</name>
    <dbReference type="NCBI Taxonomy" id="6978"/>
    <lineage>
        <taxon>Eukaryota</taxon>
        <taxon>Metazoa</taxon>
        <taxon>Ecdysozoa</taxon>
        <taxon>Arthropoda</taxon>
        <taxon>Hexapoda</taxon>
        <taxon>Insecta</taxon>
        <taxon>Pterygota</taxon>
        <taxon>Neoptera</taxon>
        <taxon>Polyneoptera</taxon>
        <taxon>Dictyoptera</taxon>
        <taxon>Blattodea</taxon>
        <taxon>Blattoidea</taxon>
        <taxon>Blattidae</taxon>
        <taxon>Blattinae</taxon>
        <taxon>Periplaneta</taxon>
    </lineage>
</organism>
<dbReference type="Gene3D" id="3.90.1200.10">
    <property type="match status" value="1"/>
</dbReference>
<protein>
    <recommendedName>
        <fullName evidence="1">CHK kinase-like domain-containing protein</fullName>
    </recommendedName>
</protein>
<dbReference type="SMART" id="SM00587">
    <property type="entry name" value="CHK"/>
    <property type="match status" value="1"/>
</dbReference>
<dbReference type="EMBL" id="JAJSOF020000015">
    <property type="protein sequence ID" value="KAJ4441544.1"/>
    <property type="molecule type" value="Genomic_DNA"/>
</dbReference>
<reference evidence="2 3" key="1">
    <citation type="journal article" date="2022" name="Allergy">
        <title>Genome assembly and annotation of Periplaneta americana reveal a comprehensive cockroach allergen profile.</title>
        <authorList>
            <person name="Wang L."/>
            <person name="Xiong Q."/>
            <person name="Saelim N."/>
            <person name="Wang L."/>
            <person name="Nong W."/>
            <person name="Wan A.T."/>
            <person name="Shi M."/>
            <person name="Liu X."/>
            <person name="Cao Q."/>
            <person name="Hui J.H.L."/>
            <person name="Sookrung N."/>
            <person name="Leung T.F."/>
            <person name="Tungtrongchitr A."/>
            <person name="Tsui S.K.W."/>
        </authorList>
    </citation>
    <scope>NUCLEOTIDE SEQUENCE [LARGE SCALE GENOMIC DNA]</scope>
    <source>
        <strain evidence="2">PWHHKU_190912</strain>
    </source>
</reference>
<evidence type="ECO:0000259" key="1">
    <source>
        <dbReference type="SMART" id="SM00587"/>
    </source>
</evidence>
<proteinExistence type="predicted"/>
<dbReference type="PANTHER" id="PTHR11012">
    <property type="entry name" value="PROTEIN KINASE-LIKE DOMAIN-CONTAINING"/>
    <property type="match status" value="1"/>
</dbReference>
<sequence length="360" mass="40689">MAALYEGGNEPVGSLKAIVSNDEDKNVGKTSCGTQSKFDVIPKCYYSCHDPEDGIVVLEDLRKQGYKIGGNKMMLMDEDHIRVALQGLARFHALSYATKNKDFEGYKQHVVTKIADARRFLSSKTPSGSFNEVSVYAVCLKHCARFTLLELNKMQLGGRGYTEKIMNLCEKIGSFQQHFDELLAPEEPLAVLCHGDFNSNNMLFCYNSSNRPVGVKFLDFQTPYYASPVIDMGLILLLNSEPELLLNEWDSLFSEYDRTLRKTLSGYLNCSEESLSSEFNVERFKDEFSMRGLYCFMITCNFIAIMVMNGYESDTFEKLVDDGIPSMEDVEELIKTVLSDAETSRRLTLLSQVVLDKICL</sequence>
<dbReference type="InterPro" id="IPR015897">
    <property type="entry name" value="CHK_kinase-like"/>
</dbReference>
<comment type="caution">
    <text evidence="2">The sequence shown here is derived from an EMBL/GenBank/DDBJ whole genome shotgun (WGS) entry which is preliminary data.</text>
</comment>
<feature type="domain" description="CHK kinase-like" evidence="1">
    <location>
        <begin position="56"/>
        <end position="266"/>
    </location>
</feature>
<accession>A0ABQ8T697</accession>
<dbReference type="SUPFAM" id="SSF56112">
    <property type="entry name" value="Protein kinase-like (PK-like)"/>
    <property type="match status" value="1"/>
</dbReference>
<name>A0ABQ8T697_PERAM</name>
<dbReference type="InterPro" id="IPR004119">
    <property type="entry name" value="EcKL"/>
</dbReference>